<dbReference type="OrthoDB" id="8630841at2"/>
<protein>
    <submittedName>
        <fullName evidence="8">Integrase</fullName>
    </submittedName>
</protein>
<organism evidence="8 9">
    <name type="scientific">Acidovorax temperans</name>
    <dbReference type="NCBI Taxonomy" id="80878"/>
    <lineage>
        <taxon>Bacteria</taxon>
        <taxon>Pseudomonadati</taxon>
        <taxon>Pseudomonadota</taxon>
        <taxon>Betaproteobacteria</taxon>
        <taxon>Burkholderiales</taxon>
        <taxon>Comamonadaceae</taxon>
        <taxon>Acidovorax</taxon>
    </lineage>
</organism>
<keyword evidence="2 4" id="KW-0238">DNA-binding</keyword>
<feature type="domain" description="Tyr recombinase" evidence="6">
    <location>
        <begin position="136"/>
        <end position="333"/>
    </location>
</feature>
<evidence type="ECO:0000256" key="1">
    <source>
        <dbReference type="ARBA" id="ARBA00022908"/>
    </source>
</evidence>
<proteinExistence type="predicted"/>
<dbReference type="InterPro" id="IPR013762">
    <property type="entry name" value="Integrase-like_cat_sf"/>
</dbReference>
<feature type="region of interest" description="Disordered" evidence="5">
    <location>
        <begin position="1"/>
        <end position="34"/>
    </location>
</feature>
<dbReference type="PANTHER" id="PTHR34605:SF4">
    <property type="entry name" value="DNA ADENINE METHYLTRANSFERASE"/>
    <property type="match status" value="1"/>
</dbReference>
<dbReference type="PROSITE" id="PS51898">
    <property type="entry name" value="TYR_RECOMBINASE"/>
    <property type="match status" value="1"/>
</dbReference>
<dbReference type="SUPFAM" id="SSF47823">
    <property type="entry name" value="lambda integrase-like, N-terminal domain"/>
    <property type="match status" value="1"/>
</dbReference>
<evidence type="ECO:0000313" key="8">
    <source>
        <dbReference type="EMBL" id="KJA09467.1"/>
    </source>
</evidence>
<dbReference type="Proteomes" id="UP000032566">
    <property type="component" value="Unassembled WGS sequence"/>
</dbReference>
<dbReference type="RefSeq" id="WP_044401054.1">
    <property type="nucleotide sequence ID" value="NZ_JXYQ01000061.1"/>
</dbReference>
<dbReference type="EMBL" id="JXYQ01000061">
    <property type="protein sequence ID" value="KJA09467.1"/>
    <property type="molecule type" value="Genomic_DNA"/>
</dbReference>
<evidence type="ECO:0000259" key="7">
    <source>
        <dbReference type="PROSITE" id="PS51900"/>
    </source>
</evidence>
<dbReference type="InterPro" id="IPR002104">
    <property type="entry name" value="Integrase_catalytic"/>
</dbReference>
<evidence type="ECO:0000256" key="5">
    <source>
        <dbReference type="SAM" id="MobiDB-lite"/>
    </source>
</evidence>
<keyword evidence="1" id="KW-0229">DNA integration</keyword>
<evidence type="ECO:0000256" key="4">
    <source>
        <dbReference type="PROSITE-ProRule" id="PRU01248"/>
    </source>
</evidence>
<feature type="compositionally biased region" description="Low complexity" evidence="5">
    <location>
        <begin position="10"/>
        <end position="23"/>
    </location>
</feature>
<sequence>MKKIRTPLEGAGAALSAGSTSTSNRTPRTQPEGVLSGFSATAEQFIAASQSAATKRAYASDLKHFLTNGGSVPASPAVLAEYLARCAENLSVATLERRVTAIHKVHLEKNLESPARSETVKRVMQGIRRTLGTKQRQVQPMVKDDLLAALVMIDRQKMPVKAARDRALLLVGFASAMRRSELVAMRVEHLTYLTNGVEIFLPSSKTDQEAQGRTVFIPHANGERCPVRALVHWLEVSGINEGFVFRAVSRHDRVARHGLSAQSVALVVKASVQRVGGDAKKVSGHSLRAGYCTSAAEKGLQPWQIREQTGHRSDVTLAKYIRPVARRKIPSLL</sequence>
<dbReference type="InterPro" id="IPR052925">
    <property type="entry name" value="Phage_Integrase-like_Recomb"/>
</dbReference>
<dbReference type="PANTHER" id="PTHR34605">
    <property type="entry name" value="PHAGE_INTEGRASE DOMAIN-CONTAINING PROTEIN"/>
    <property type="match status" value="1"/>
</dbReference>
<dbReference type="GO" id="GO:0015074">
    <property type="term" value="P:DNA integration"/>
    <property type="evidence" value="ECO:0007669"/>
    <property type="project" value="UniProtKB-KW"/>
</dbReference>
<dbReference type="GO" id="GO:0006310">
    <property type="term" value="P:DNA recombination"/>
    <property type="evidence" value="ECO:0007669"/>
    <property type="project" value="UniProtKB-KW"/>
</dbReference>
<dbReference type="PROSITE" id="PS51900">
    <property type="entry name" value="CB"/>
    <property type="match status" value="1"/>
</dbReference>
<evidence type="ECO:0000259" key="6">
    <source>
        <dbReference type="PROSITE" id="PS51898"/>
    </source>
</evidence>
<dbReference type="AlphaFoldDB" id="A0A0D7K677"/>
<keyword evidence="9" id="KW-1185">Reference proteome</keyword>
<gene>
    <name evidence="8" type="ORF">RP29_16540</name>
</gene>
<feature type="domain" description="Core-binding (CB)" evidence="7">
    <location>
        <begin position="36"/>
        <end position="110"/>
    </location>
</feature>
<dbReference type="Gene3D" id="1.10.443.10">
    <property type="entry name" value="Intergrase catalytic core"/>
    <property type="match status" value="1"/>
</dbReference>
<accession>A0A0D7K677</accession>
<dbReference type="GO" id="GO:0003677">
    <property type="term" value="F:DNA binding"/>
    <property type="evidence" value="ECO:0007669"/>
    <property type="project" value="UniProtKB-UniRule"/>
</dbReference>
<evidence type="ECO:0000256" key="2">
    <source>
        <dbReference type="ARBA" id="ARBA00023125"/>
    </source>
</evidence>
<evidence type="ECO:0000256" key="3">
    <source>
        <dbReference type="ARBA" id="ARBA00023172"/>
    </source>
</evidence>
<keyword evidence="3" id="KW-0233">DNA recombination</keyword>
<comment type="caution">
    <text evidence="8">The sequence shown here is derived from an EMBL/GenBank/DDBJ whole genome shotgun (WGS) entry which is preliminary data.</text>
</comment>
<dbReference type="SUPFAM" id="SSF56349">
    <property type="entry name" value="DNA breaking-rejoining enzymes"/>
    <property type="match status" value="1"/>
</dbReference>
<dbReference type="InterPro" id="IPR010998">
    <property type="entry name" value="Integrase_recombinase_N"/>
</dbReference>
<dbReference type="Gene3D" id="1.10.150.130">
    <property type="match status" value="1"/>
</dbReference>
<reference evidence="8 9" key="1">
    <citation type="submission" date="2014-12" db="EMBL/GenBank/DDBJ databases">
        <title>Isolation of bacteria from lake water.</title>
        <authorList>
            <person name="Sheng K.-Y."/>
            <person name="Chin P.-S."/>
            <person name="Chan K.-G."/>
            <person name="Tan G.S."/>
        </authorList>
    </citation>
    <scope>NUCLEOTIDE SEQUENCE [LARGE SCALE GENOMIC DNA]</scope>
    <source>
        <strain evidence="8 9">KY4</strain>
    </source>
</reference>
<dbReference type="Pfam" id="PF00589">
    <property type="entry name" value="Phage_integrase"/>
    <property type="match status" value="1"/>
</dbReference>
<dbReference type="InterPro" id="IPR011010">
    <property type="entry name" value="DNA_brk_join_enz"/>
</dbReference>
<name>A0A0D7K677_9BURK</name>
<dbReference type="PATRIC" id="fig|80878.5.peg.3226"/>
<dbReference type="InterPro" id="IPR044068">
    <property type="entry name" value="CB"/>
</dbReference>
<evidence type="ECO:0000313" key="9">
    <source>
        <dbReference type="Proteomes" id="UP000032566"/>
    </source>
</evidence>
<dbReference type="STRING" id="80878.RP29_16540"/>
<dbReference type="CDD" id="cd00799">
    <property type="entry name" value="INT_Cre_C"/>
    <property type="match status" value="1"/>
</dbReference>